<comment type="subcellular location">
    <subcellularLocation>
        <location evidence="2">Cell membrane</location>
        <topology evidence="2">Multi-pass membrane protein</topology>
    </subcellularLocation>
</comment>
<dbReference type="GO" id="GO:0009055">
    <property type="term" value="F:electron transfer activity"/>
    <property type="evidence" value="ECO:0007669"/>
    <property type="project" value="InterPro"/>
</dbReference>
<evidence type="ECO:0000256" key="6">
    <source>
        <dbReference type="ARBA" id="ARBA00022692"/>
    </source>
</evidence>
<comment type="similarity">
    <text evidence="12">Belongs to the cytochrome b561 family.</text>
</comment>
<keyword evidence="9 14" id="KW-1133">Transmembrane helix</keyword>
<keyword evidence="17" id="KW-1185">Reference proteome</keyword>
<dbReference type="EMBL" id="FWFW01000001">
    <property type="protein sequence ID" value="SLN12954.1"/>
    <property type="molecule type" value="Genomic_DNA"/>
</dbReference>
<feature type="compositionally biased region" description="Low complexity" evidence="13">
    <location>
        <begin position="226"/>
        <end position="244"/>
    </location>
</feature>
<dbReference type="SUPFAM" id="SSF101874">
    <property type="entry name" value="YceI-like"/>
    <property type="match status" value="1"/>
</dbReference>
<feature type="transmembrane region" description="Helical" evidence="14">
    <location>
        <begin position="12"/>
        <end position="33"/>
    </location>
</feature>
<keyword evidence="3" id="KW-0813">Transport</keyword>
<protein>
    <recommendedName>
        <fullName evidence="15">Lipid/polyisoprenoid-binding YceI-like domain-containing protein</fullName>
    </recommendedName>
</protein>
<organism evidence="16 17">
    <name type="scientific">Pacificibacter marinus</name>
    <dbReference type="NCBI Taxonomy" id="658057"/>
    <lineage>
        <taxon>Bacteria</taxon>
        <taxon>Pseudomonadati</taxon>
        <taxon>Pseudomonadota</taxon>
        <taxon>Alphaproteobacteria</taxon>
        <taxon>Rhodobacterales</taxon>
        <taxon>Roseobacteraceae</taxon>
        <taxon>Pacificibacter</taxon>
    </lineage>
</organism>
<evidence type="ECO:0000256" key="7">
    <source>
        <dbReference type="ARBA" id="ARBA00022723"/>
    </source>
</evidence>
<dbReference type="PANTHER" id="PTHR30529:SF1">
    <property type="entry name" value="CYTOCHROME B561 HOMOLOG 2"/>
    <property type="match status" value="1"/>
</dbReference>
<evidence type="ECO:0000256" key="9">
    <source>
        <dbReference type="ARBA" id="ARBA00022989"/>
    </source>
</evidence>
<dbReference type="GO" id="GO:0005886">
    <property type="term" value="C:plasma membrane"/>
    <property type="evidence" value="ECO:0007669"/>
    <property type="project" value="UniProtKB-SubCell"/>
</dbReference>
<dbReference type="InterPro" id="IPR016174">
    <property type="entry name" value="Di-haem_cyt_TM"/>
</dbReference>
<accession>A0A1Y5REQ4</accession>
<keyword evidence="8" id="KW-0249">Electron transport</keyword>
<proteinExistence type="inferred from homology"/>
<dbReference type="Pfam" id="PF04264">
    <property type="entry name" value="YceI"/>
    <property type="match status" value="1"/>
</dbReference>
<evidence type="ECO:0000256" key="10">
    <source>
        <dbReference type="ARBA" id="ARBA00023004"/>
    </source>
</evidence>
<evidence type="ECO:0000313" key="17">
    <source>
        <dbReference type="Proteomes" id="UP000193307"/>
    </source>
</evidence>
<evidence type="ECO:0000256" key="13">
    <source>
        <dbReference type="SAM" id="MobiDB-lite"/>
    </source>
</evidence>
<dbReference type="InterPro" id="IPR052168">
    <property type="entry name" value="Cytochrome_b561_oxidase"/>
</dbReference>
<dbReference type="PANTHER" id="PTHR30529">
    <property type="entry name" value="CYTOCHROME B561"/>
    <property type="match status" value="1"/>
</dbReference>
<evidence type="ECO:0000256" key="4">
    <source>
        <dbReference type="ARBA" id="ARBA00022475"/>
    </source>
</evidence>
<dbReference type="InterPro" id="IPR007372">
    <property type="entry name" value="Lipid/polyisoprenoid-bd_YceI"/>
</dbReference>
<evidence type="ECO:0000256" key="5">
    <source>
        <dbReference type="ARBA" id="ARBA00022617"/>
    </source>
</evidence>
<dbReference type="GO" id="GO:0046872">
    <property type="term" value="F:metal ion binding"/>
    <property type="evidence" value="ECO:0007669"/>
    <property type="project" value="UniProtKB-KW"/>
</dbReference>
<evidence type="ECO:0000256" key="8">
    <source>
        <dbReference type="ARBA" id="ARBA00022982"/>
    </source>
</evidence>
<reference evidence="16 17" key="1">
    <citation type="submission" date="2017-03" db="EMBL/GenBank/DDBJ databases">
        <authorList>
            <person name="Afonso C.L."/>
            <person name="Miller P.J."/>
            <person name="Scott M.A."/>
            <person name="Spackman E."/>
            <person name="Goraichik I."/>
            <person name="Dimitrov K.M."/>
            <person name="Suarez D.L."/>
            <person name="Swayne D.E."/>
        </authorList>
    </citation>
    <scope>NUCLEOTIDE SEQUENCE [LARGE SCALE GENOMIC DNA]</scope>
    <source>
        <strain evidence="16 17">CECT 7971</strain>
    </source>
</reference>
<dbReference type="InterPro" id="IPR036761">
    <property type="entry name" value="TTHA0802/YceI-like_sf"/>
</dbReference>
<dbReference type="SUPFAM" id="SSF81342">
    <property type="entry name" value="Transmembrane di-heme cytochromes"/>
    <property type="match status" value="1"/>
</dbReference>
<evidence type="ECO:0000256" key="1">
    <source>
        <dbReference type="ARBA" id="ARBA00001970"/>
    </source>
</evidence>
<evidence type="ECO:0000256" key="12">
    <source>
        <dbReference type="ARBA" id="ARBA00037975"/>
    </source>
</evidence>
<keyword evidence="6 14" id="KW-0812">Transmembrane</keyword>
<name>A0A1Y5REQ4_9RHOB</name>
<feature type="transmembrane region" description="Helical" evidence="14">
    <location>
        <begin position="147"/>
        <end position="171"/>
    </location>
</feature>
<keyword evidence="10" id="KW-0408">Iron</keyword>
<dbReference type="Pfam" id="PF01292">
    <property type="entry name" value="Ni_hydr_CYTB"/>
    <property type="match status" value="1"/>
</dbReference>
<gene>
    <name evidence="16" type="ORF">PAM7971_00156</name>
</gene>
<dbReference type="Gene3D" id="2.40.128.110">
    <property type="entry name" value="Lipid/polyisoprenoid-binding, YceI-like"/>
    <property type="match status" value="1"/>
</dbReference>
<dbReference type="Proteomes" id="UP000193307">
    <property type="component" value="Unassembled WGS sequence"/>
</dbReference>
<evidence type="ECO:0000256" key="14">
    <source>
        <dbReference type="SAM" id="Phobius"/>
    </source>
</evidence>
<dbReference type="InterPro" id="IPR011577">
    <property type="entry name" value="Cyt_b561_bac/Ni-Hgenase"/>
</dbReference>
<dbReference type="GO" id="GO:0020037">
    <property type="term" value="F:heme binding"/>
    <property type="evidence" value="ECO:0007669"/>
    <property type="project" value="TreeGrafter"/>
</dbReference>
<feature type="region of interest" description="Disordered" evidence="13">
    <location>
        <begin position="226"/>
        <end position="249"/>
    </location>
</feature>
<dbReference type="GO" id="GO:0022904">
    <property type="term" value="P:respiratory electron transport chain"/>
    <property type="evidence" value="ECO:0007669"/>
    <property type="project" value="InterPro"/>
</dbReference>
<evidence type="ECO:0000256" key="3">
    <source>
        <dbReference type="ARBA" id="ARBA00022448"/>
    </source>
</evidence>
<evidence type="ECO:0000313" key="16">
    <source>
        <dbReference type="EMBL" id="SLN12954.1"/>
    </source>
</evidence>
<feature type="transmembrane region" description="Helical" evidence="14">
    <location>
        <begin position="94"/>
        <end position="127"/>
    </location>
</feature>
<comment type="cofactor">
    <cofactor evidence="1">
        <name>heme b</name>
        <dbReference type="ChEBI" id="CHEBI:60344"/>
    </cofactor>
</comment>
<dbReference type="SMART" id="SM00867">
    <property type="entry name" value="YceI"/>
    <property type="match status" value="1"/>
</dbReference>
<feature type="transmembrane region" description="Helical" evidence="14">
    <location>
        <begin position="198"/>
        <end position="218"/>
    </location>
</feature>
<feature type="transmembrane region" description="Helical" evidence="14">
    <location>
        <begin position="53"/>
        <end position="73"/>
    </location>
</feature>
<keyword evidence="5" id="KW-0349">Heme</keyword>
<keyword evidence="7" id="KW-0479">Metal-binding</keyword>
<keyword evidence="4" id="KW-1003">Cell membrane</keyword>
<feature type="domain" description="Lipid/polyisoprenoid-binding YceI-like" evidence="15">
    <location>
        <begin position="251"/>
        <end position="407"/>
    </location>
</feature>
<dbReference type="STRING" id="658057.SAMN04488032_101491"/>
<dbReference type="Gene3D" id="1.20.950.20">
    <property type="entry name" value="Transmembrane di-heme cytochromes, Chain C"/>
    <property type="match status" value="1"/>
</dbReference>
<sequence>MMTNTKTRYGGVARFFHWTIALLIVTAFALGIIGDNLPRNADTIGTLKTLYSVHKTMGVTVFLLAVLRILWALSQPRPVPLHPDNRLETLAAEIVHWALYGTLVVVPLSGWIMHAAEVGFAPIWWPFGQSLPFVPKSEFVAHAAKAVHGTAVFVLLGAVAAHIAGALKHVVIDKDATLARMTKGAEAGDPTVVAHDKLAPFAALLMWGVVIGGALMFGTAQGAAPATTDASESTTSSASDSPSEVLSEVPEWTVTDGSLTFSVAQSGAPIEGVFGTWNAKIAYDVETGAGTTQVNIDTTTLTLGSVTSTAIGPEFFNTSAFTTSVFEADIVRLDAGPVHQANGTLTLIGQTVPVTLEFVLETDGTTATMSGTAALDRRDFGMGAGYADESTVGFAVDVTVNLTAQLSQ</sequence>
<keyword evidence="11 14" id="KW-0472">Membrane</keyword>
<dbReference type="AlphaFoldDB" id="A0A1Y5REQ4"/>
<evidence type="ECO:0000256" key="11">
    <source>
        <dbReference type="ARBA" id="ARBA00023136"/>
    </source>
</evidence>
<evidence type="ECO:0000256" key="2">
    <source>
        <dbReference type="ARBA" id="ARBA00004651"/>
    </source>
</evidence>
<dbReference type="OrthoDB" id="1247465at2"/>
<evidence type="ECO:0000259" key="15">
    <source>
        <dbReference type="SMART" id="SM00867"/>
    </source>
</evidence>